<feature type="domain" description="RNA-editing substrate-binding complex 6 protein" evidence="1">
    <location>
        <begin position="81"/>
        <end position="188"/>
    </location>
</feature>
<dbReference type="GO" id="GO:0016740">
    <property type="term" value="F:transferase activity"/>
    <property type="evidence" value="ECO:0007669"/>
    <property type="project" value="UniProtKB-KW"/>
</dbReference>
<dbReference type="EMBL" id="CAMXCT010000802">
    <property type="protein sequence ID" value="CAI3983422.1"/>
    <property type="molecule type" value="Genomic_DNA"/>
</dbReference>
<sequence>MTGQYLFQDYDGEEMTTAMLQALDRIAAHVDPEKHSSKELDSYGPIALAGVALAAASGDVKVDILKSICQRLSNEHAEKTMSEFSASSLTKLCWALAVANHRDKKVMAKIGMEIASRSCEFSGEELAKCLCAFAELRFFHEEMMPELSVQLMWKVDQLSARSLAQVAVSCAQLEYCKQPLLDWLASRMCLRDRTLSDISSMVWAFAKMSVQHESLCETAAQDALKSEDLTEQEHARLLSAFGKPNLDYPVQGLPRPLFHQSLSGAESVCKRR</sequence>
<dbReference type="EMBL" id="CAMXCT030000802">
    <property type="protein sequence ID" value="CAL4770734.1"/>
    <property type="molecule type" value="Genomic_DNA"/>
</dbReference>
<dbReference type="Proteomes" id="UP001152797">
    <property type="component" value="Unassembled WGS sequence"/>
</dbReference>
<organism evidence="2">
    <name type="scientific">Cladocopium goreaui</name>
    <dbReference type="NCBI Taxonomy" id="2562237"/>
    <lineage>
        <taxon>Eukaryota</taxon>
        <taxon>Sar</taxon>
        <taxon>Alveolata</taxon>
        <taxon>Dinophyceae</taxon>
        <taxon>Suessiales</taxon>
        <taxon>Symbiodiniaceae</taxon>
        <taxon>Cladocopium</taxon>
    </lineage>
</organism>
<keyword evidence="3" id="KW-0808">Transferase</keyword>
<evidence type="ECO:0000313" key="3">
    <source>
        <dbReference type="EMBL" id="CAL4770734.1"/>
    </source>
</evidence>
<dbReference type="Pfam" id="PF26188">
    <property type="entry name" value="RESC6"/>
    <property type="match status" value="1"/>
</dbReference>
<reference evidence="3 4" key="2">
    <citation type="submission" date="2024-05" db="EMBL/GenBank/DDBJ databases">
        <authorList>
            <person name="Chen Y."/>
            <person name="Shah S."/>
            <person name="Dougan E. K."/>
            <person name="Thang M."/>
            <person name="Chan C."/>
        </authorList>
    </citation>
    <scope>NUCLEOTIDE SEQUENCE [LARGE SCALE GENOMIC DNA]</scope>
</reference>
<comment type="caution">
    <text evidence="2">The sequence shown here is derived from an EMBL/GenBank/DDBJ whole genome shotgun (WGS) entry which is preliminary data.</text>
</comment>
<dbReference type="OrthoDB" id="10316056at2759"/>
<evidence type="ECO:0000313" key="4">
    <source>
        <dbReference type="Proteomes" id="UP001152797"/>
    </source>
</evidence>
<protein>
    <submittedName>
        <fullName evidence="3">Nucleotide-diphospho-sugar transferase domain-containing protein</fullName>
    </submittedName>
</protein>
<evidence type="ECO:0000313" key="2">
    <source>
        <dbReference type="EMBL" id="CAI3983422.1"/>
    </source>
</evidence>
<accession>A0A9P1FR46</accession>
<evidence type="ECO:0000259" key="1">
    <source>
        <dbReference type="Pfam" id="PF26188"/>
    </source>
</evidence>
<name>A0A9P1FR46_9DINO</name>
<proteinExistence type="predicted"/>
<gene>
    <name evidence="2" type="ORF">C1SCF055_LOCUS11036</name>
</gene>
<reference evidence="2" key="1">
    <citation type="submission" date="2022-10" db="EMBL/GenBank/DDBJ databases">
        <authorList>
            <person name="Chen Y."/>
            <person name="Dougan E. K."/>
            <person name="Chan C."/>
            <person name="Rhodes N."/>
            <person name="Thang M."/>
        </authorList>
    </citation>
    <scope>NUCLEOTIDE SEQUENCE</scope>
</reference>
<dbReference type="AlphaFoldDB" id="A0A9P1FR46"/>
<keyword evidence="4" id="KW-1185">Reference proteome</keyword>
<dbReference type="EMBL" id="CAMXCT020000802">
    <property type="protein sequence ID" value="CAL1136797.1"/>
    <property type="molecule type" value="Genomic_DNA"/>
</dbReference>
<dbReference type="InterPro" id="IPR058917">
    <property type="entry name" value="RESC6_dom"/>
</dbReference>